<evidence type="ECO:0000313" key="3">
    <source>
        <dbReference type="EMBL" id="QQK76577.1"/>
    </source>
</evidence>
<dbReference type="InterPro" id="IPR038536">
    <property type="entry name" value="Alkyl/aryl-sulf_dimr_sf"/>
</dbReference>
<feature type="coiled-coil region" evidence="1">
    <location>
        <begin position="363"/>
        <end position="390"/>
    </location>
</feature>
<feature type="domain" description="Metallo-beta-lactamase" evidence="2">
    <location>
        <begin position="40"/>
        <end position="233"/>
    </location>
</feature>
<dbReference type="GO" id="GO:0016787">
    <property type="term" value="F:hydrolase activity"/>
    <property type="evidence" value="ECO:0007669"/>
    <property type="project" value="UniProtKB-KW"/>
</dbReference>
<reference evidence="3 4" key="1">
    <citation type="submission" date="2020-06" db="EMBL/GenBank/DDBJ databases">
        <title>Genomic analysis of Salicibibacter sp. NKC5-3.</title>
        <authorList>
            <person name="Oh Y.J."/>
        </authorList>
    </citation>
    <scope>NUCLEOTIDE SEQUENCE [LARGE SCALE GENOMIC DNA]</scope>
    <source>
        <strain evidence="3 4">NKC5-3</strain>
    </source>
</reference>
<dbReference type="SMART" id="SM00849">
    <property type="entry name" value="Lactamase_B"/>
    <property type="match status" value="1"/>
</dbReference>
<dbReference type="RefSeq" id="WP_200123706.1">
    <property type="nucleotide sequence ID" value="NZ_CP054705.1"/>
</dbReference>
<dbReference type="PANTHER" id="PTHR43223:SF2">
    <property type="entry name" value="METALLO-BETA-LACTAMASE DOMAIN-CONTAINING PROTEIN"/>
    <property type="match status" value="1"/>
</dbReference>
<organism evidence="3 4">
    <name type="scientific">Salicibibacter cibarius</name>
    <dbReference type="NCBI Taxonomy" id="2743000"/>
    <lineage>
        <taxon>Bacteria</taxon>
        <taxon>Bacillati</taxon>
        <taxon>Bacillota</taxon>
        <taxon>Bacilli</taxon>
        <taxon>Bacillales</taxon>
        <taxon>Bacillaceae</taxon>
        <taxon>Salicibibacter</taxon>
    </lineage>
</organism>
<dbReference type="PANTHER" id="PTHR43223">
    <property type="entry name" value="ALKYL/ARYL-SULFATASE"/>
    <property type="match status" value="1"/>
</dbReference>
<dbReference type="InterPro" id="IPR029228">
    <property type="entry name" value="Alkyl_sulf_dimr"/>
</dbReference>
<proteinExistence type="predicted"/>
<dbReference type="InterPro" id="IPR036866">
    <property type="entry name" value="RibonucZ/Hydroxyglut_hydro"/>
</dbReference>
<gene>
    <name evidence="3" type="ORF">HUG15_14065</name>
</gene>
<dbReference type="SUPFAM" id="SSF56281">
    <property type="entry name" value="Metallo-hydrolase/oxidoreductase"/>
    <property type="match status" value="1"/>
</dbReference>
<sequence>MSTEKSLQSIDRVMEHTAGNLQNDIKFIECANGYYYVKGWANVGVIITSEGVVVIDTAMSNKHAQNIYHAIRERTDLPIKYVIYTHGHLDHVNSTHVFKEEDTSVIAHENVNERHFKYKLLEHHHHRINSTQFQNKLGSMRSYDVIPPDITFNKDHKISLGGKNIHIVHGKGETDDHCFIHVPEDDVVYCGDFFVWSFPNIGNPLKVIRYEREWYETLEKIKRLEPEILIPGHGKMIKGKDQVKMALQDVIDTLRFVHNEVIEHINKGTQLEDALELIQLPEHLENSPYVKQSYGCLEFAIRGIYRRYTGWFDGNPTHLSPCKQEDVAAEMYSLVQDSQVILKKCRSLMDEGRYQMALHLVDILVLSQNHEEAKALKKEASEKCAETNQNFIMRNIYKQFV</sequence>
<dbReference type="Gene3D" id="1.25.40.880">
    <property type="entry name" value="Alkyl sulfatase, dimerisation domain"/>
    <property type="match status" value="1"/>
</dbReference>
<dbReference type="Gene3D" id="3.60.15.10">
    <property type="entry name" value="Ribonuclease Z/Hydroxyacylglutathione hydrolase-like"/>
    <property type="match status" value="1"/>
</dbReference>
<accession>A0A7T7CC30</accession>
<dbReference type="CDD" id="cd16282">
    <property type="entry name" value="metallo-hydrolase-like_MBL-fold"/>
    <property type="match status" value="1"/>
</dbReference>
<dbReference type="Proteomes" id="UP000595823">
    <property type="component" value="Chromosome"/>
</dbReference>
<dbReference type="GO" id="GO:0046983">
    <property type="term" value="F:protein dimerization activity"/>
    <property type="evidence" value="ECO:0007669"/>
    <property type="project" value="InterPro"/>
</dbReference>
<dbReference type="InterPro" id="IPR052195">
    <property type="entry name" value="Bact_Alkyl/Aryl-Sulfatase"/>
</dbReference>
<dbReference type="Pfam" id="PF00753">
    <property type="entry name" value="Lactamase_B"/>
    <property type="match status" value="1"/>
</dbReference>
<dbReference type="Pfam" id="PF14863">
    <property type="entry name" value="Alkyl_sulf_dimr"/>
    <property type="match status" value="1"/>
</dbReference>
<dbReference type="InterPro" id="IPR001279">
    <property type="entry name" value="Metallo-B-lactamas"/>
</dbReference>
<dbReference type="AlphaFoldDB" id="A0A7T7CC30"/>
<name>A0A7T7CC30_9BACI</name>
<keyword evidence="1" id="KW-0175">Coiled coil</keyword>
<evidence type="ECO:0000256" key="1">
    <source>
        <dbReference type="SAM" id="Coils"/>
    </source>
</evidence>
<keyword evidence="3" id="KW-0378">Hydrolase</keyword>
<protein>
    <submittedName>
        <fullName evidence="3">MBL fold metallo-hydrolase</fullName>
    </submittedName>
</protein>
<evidence type="ECO:0000259" key="2">
    <source>
        <dbReference type="SMART" id="SM00849"/>
    </source>
</evidence>
<evidence type="ECO:0000313" key="4">
    <source>
        <dbReference type="Proteomes" id="UP000595823"/>
    </source>
</evidence>
<keyword evidence="4" id="KW-1185">Reference proteome</keyword>
<dbReference type="KEGG" id="scia:HUG15_14065"/>
<dbReference type="EMBL" id="CP054705">
    <property type="protein sequence ID" value="QQK76577.1"/>
    <property type="molecule type" value="Genomic_DNA"/>
</dbReference>